<evidence type="ECO:0000256" key="7">
    <source>
        <dbReference type="SAM" id="Coils"/>
    </source>
</evidence>
<evidence type="ECO:0000313" key="8">
    <source>
        <dbReference type="EMBL" id="PKI82528.1"/>
    </source>
</evidence>
<dbReference type="GO" id="GO:0006397">
    <property type="term" value="P:mRNA processing"/>
    <property type="evidence" value="ECO:0007669"/>
    <property type="project" value="UniProtKB-KW"/>
</dbReference>
<dbReference type="InterPro" id="IPR008409">
    <property type="entry name" value="SPF27"/>
</dbReference>
<accession>A0A2N1J7J7</accession>
<gene>
    <name evidence="8" type="ORF">MVES_003480</name>
</gene>
<comment type="similarity">
    <text evidence="2">Belongs to the SPF27 family.</text>
</comment>
<feature type="coiled-coil region" evidence="7">
    <location>
        <begin position="208"/>
        <end position="235"/>
    </location>
</feature>
<proteinExistence type="inferred from homology"/>
<name>A0A2N1J7J7_9BASI</name>
<dbReference type="AlphaFoldDB" id="A0A2N1J7J7"/>
<dbReference type="GO" id="GO:0008380">
    <property type="term" value="P:RNA splicing"/>
    <property type="evidence" value="ECO:0007669"/>
    <property type="project" value="UniProtKB-KW"/>
</dbReference>
<dbReference type="EMBL" id="KZ454994">
    <property type="protein sequence ID" value="PKI82528.1"/>
    <property type="molecule type" value="Genomic_DNA"/>
</dbReference>
<organism evidence="8 9">
    <name type="scientific">Malassezia vespertilionis</name>
    <dbReference type="NCBI Taxonomy" id="2020962"/>
    <lineage>
        <taxon>Eukaryota</taxon>
        <taxon>Fungi</taxon>
        <taxon>Dikarya</taxon>
        <taxon>Basidiomycota</taxon>
        <taxon>Ustilaginomycotina</taxon>
        <taxon>Malasseziomycetes</taxon>
        <taxon>Malasseziales</taxon>
        <taxon>Malasseziaceae</taxon>
        <taxon>Malassezia</taxon>
    </lineage>
</organism>
<dbReference type="OrthoDB" id="205794at2759"/>
<keyword evidence="4" id="KW-0747">Spliceosome</keyword>
<dbReference type="PANTHER" id="PTHR13296:SF0">
    <property type="entry name" value="PRE-MRNA-SPLICING FACTOR SPF27"/>
    <property type="match status" value="1"/>
</dbReference>
<comment type="subcellular location">
    <subcellularLocation>
        <location evidence="1">Nucleus</location>
    </subcellularLocation>
</comment>
<keyword evidence="5" id="KW-0508">mRNA splicing</keyword>
<protein>
    <recommendedName>
        <fullName evidence="10">Pre-mRNA-splicing factor SPF27</fullName>
    </recommendedName>
</protein>
<reference evidence="8 9" key="1">
    <citation type="submission" date="2017-10" db="EMBL/GenBank/DDBJ databases">
        <title>A novel species of cold-tolerant Malassezia isolated from bats.</title>
        <authorList>
            <person name="Lorch J.M."/>
            <person name="Palmer J.M."/>
            <person name="Vanderwolf K.J."/>
            <person name="Schmidt K.Z."/>
            <person name="Verant M.L."/>
            <person name="Weller T.J."/>
            <person name="Blehert D.S."/>
        </authorList>
    </citation>
    <scope>NUCLEOTIDE SEQUENCE [LARGE SCALE GENOMIC DNA]</scope>
    <source>
        <strain evidence="8 9">NWHC:44797-103</strain>
    </source>
</reference>
<keyword evidence="9" id="KW-1185">Reference proteome</keyword>
<evidence type="ECO:0000256" key="6">
    <source>
        <dbReference type="ARBA" id="ARBA00023242"/>
    </source>
</evidence>
<evidence type="ECO:0000256" key="1">
    <source>
        <dbReference type="ARBA" id="ARBA00004123"/>
    </source>
</evidence>
<evidence type="ECO:0000256" key="2">
    <source>
        <dbReference type="ARBA" id="ARBA00010788"/>
    </source>
</evidence>
<keyword evidence="3" id="KW-0507">mRNA processing</keyword>
<dbReference type="Pfam" id="PF05700">
    <property type="entry name" value="BCAS2"/>
    <property type="match status" value="1"/>
</dbReference>
<dbReference type="GO" id="GO:0071011">
    <property type="term" value="C:precatalytic spliceosome"/>
    <property type="evidence" value="ECO:0007669"/>
    <property type="project" value="TreeGrafter"/>
</dbReference>
<dbReference type="GO" id="GO:0000974">
    <property type="term" value="C:Prp19 complex"/>
    <property type="evidence" value="ECO:0007669"/>
    <property type="project" value="TreeGrafter"/>
</dbReference>
<evidence type="ECO:0008006" key="10">
    <source>
        <dbReference type="Google" id="ProtNLM"/>
    </source>
</evidence>
<evidence type="ECO:0000256" key="4">
    <source>
        <dbReference type="ARBA" id="ARBA00022728"/>
    </source>
</evidence>
<dbReference type="Proteomes" id="UP000232875">
    <property type="component" value="Unassembled WGS sequence"/>
</dbReference>
<dbReference type="GO" id="GO:0071013">
    <property type="term" value="C:catalytic step 2 spliceosome"/>
    <property type="evidence" value="ECO:0007669"/>
    <property type="project" value="TreeGrafter"/>
</dbReference>
<dbReference type="STRING" id="2020962.A0A2N1J7J7"/>
<keyword evidence="7" id="KW-0175">Coiled coil</keyword>
<evidence type="ECO:0000256" key="5">
    <source>
        <dbReference type="ARBA" id="ARBA00023187"/>
    </source>
</evidence>
<evidence type="ECO:0000313" key="9">
    <source>
        <dbReference type="Proteomes" id="UP000232875"/>
    </source>
</evidence>
<keyword evidence="6" id="KW-0539">Nucleus</keyword>
<dbReference type="PANTHER" id="PTHR13296">
    <property type="entry name" value="BCAS2 PROTEIN"/>
    <property type="match status" value="1"/>
</dbReference>
<sequence length="236" mass="26725">MSTAPVEVQLQYQDALPYYDQELDTIPNMRSSVEQLIAQEKATLAYDPLSLLGAPYQVFTVCMRKECLQQELPQLAAELERAERGEKLNVLDADRYQLPEPAEGLQASEEAWDASLRNASVQLAYMDGRVKNIELLRRYGANAWRLYNYNQEAILGLESQALDAEREEVEEVNRARKDAQIKTGDALSTYESRWAALVSQNLSLRVANLTAKAETAEYTRRAEQLQKELEAMDATS</sequence>
<evidence type="ECO:0000256" key="3">
    <source>
        <dbReference type="ARBA" id="ARBA00022664"/>
    </source>
</evidence>